<dbReference type="Proteomes" id="UP001652409">
    <property type="component" value="Unassembled WGS sequence"/>
</dbReference>
<evidence type="ECO:0000313" key="2">
    <source>
        <dbReference type="EMBL" id="MCU6764348.1"/>
    </source>
</evidence>
<feature type="transmembrane region" description="Helical" evidence="1">
    <location>
        <begin position="102"/>
        <end position="120"/>
    </location>
</feature>
<proteinExistence type="predicted"/>
<dbReference type="RefSeq" id="WP_158420584.1">
    <property type="nucleotide sequence ID" value="NZ_JAOQJL010000004.1"/>
</dbReference>
<keyword evidence="1" id="KW-1133">Transmembrane helix</keyword>
<dbReference type="InterPro" id="IPR025664">
    <property type="entry name" value="Spore_III_AC/AD"/>
</dbReference>
<feature type="transmembrane region" description="Helical" evidence="1">
    <location>
        <begin position="30"/>
        <end position="51"/>
    </location>
</feature>
<feature type="transmembrane region" description="Helical" evidence="1">
    <location>
        <begin position="63"/>
        <end position="81"/>
    </location>
</feature>
<sequence length="128" mass="13837">MDIIKISLLGVCGVILGFLMKGTRPEYTCFITLGIGLTILGLAVGKIAYLFQALDQISESLPVDGSYFLTLIKMMGITYIGQFSSGICKDAGYQATGVQIELFCRLSVLVLCIPVLMALLETVESFLI</sequence>
<reference evidence="2 3" key="1">
    <citation type="journal article" date="2021" name="ISME Commun">
        <title>Automated analysis of genomic sequences facilitates high-throughput and comprehensive description of bacteria.</title>
        <authorList>
            <person name="Hitch T.C.A."/>
        </authorList>
    </citation>
    <scope>NUCLEOTIDE SEQUENCE [LARGE SCALE GENOMIC DNA]</scope>
    <source>
        <strain evidence="2 3">Sanger_23</strain>
    </source>
</reference>
<keyword evidence="3" id="KW-1185">Reference proteome</keyword>
<dbReference type="Pfam" id="PF06686">
    <property type="entry name" value="SpoIIIAC"/>
    <property type="match status" value="2"/>
</dbReference>
<name>A0ABT2TQ55_9FIRM</name>
<organism evidence="2 3">
    <name type="scientific">Blautia ammoniilytica</name>
    <dbReference type="NCBI Taxonomy" id="2981782"/>
    <lineage>
        <taxon>Bacteria</taxon>
        <taxon>Bacillati</taxon>
        <taxon>Bacillota</taxon>
        <taxon>Clostridia</taxon>
        <taxon>Lachnospirales</taxon>
        <taxon>Lachnospiraceae</taxon>
        <taxon>Blautia</taxon>
    </lineage>
</organism>
<keyword evidence="1" id="KW-0472">Membrane</keyword>
<dbReference type="EMBL" id="JAOQJL010000004">
    <property type="protein sequence ID" value="MCU6764348.1"/>
    <property type="molecule type" value="Genomic_DNA"/>
</dbReference>
<evidence type="ECO:0000313" key="3">
    <source>
        <dbReference type="Proteomes" id="UP001652409"/>
    </source>
</evidence>
<accession>A0ABT2TQ55</accession>
<keyword evidence="1" id="KW-0812">Transmembrane</keyword>
<comment type="caution">
    <text evidence="2">The sequence shown here is derived from an EMBL/GenBank/DDBJ whole genome shotgun (WGS) entry which is preliminary data.</text>
</comment>
<protein>
    <submittedName>
        <fullName evidence="2">Stage III sporulation AC/AD family protein</fullName>
    </submittedName>
</protein>
<evidence type="ECO:0000256" key="1">
    <source>
        <dbReference type="SAM" id="Phobius"/>
    </source>
</evidence>
<gene>
    <name evidence="2" type="ORF">OCV61_02865</name>
</gene>